<protein>
    <submittedName>
        <fullName evidence="2">Uncharacterized protein</fullName>
    </submittedName>
</protein>
<gene>
    <name evidence="2" type="ORF">A2114_02485</name>
</gene>
<feature type="transmembrane region" description="Helical" evidence="1">
    <location>
        <begin position="12"/>
        <end position="35"/>
    </location>
</feature>
<evidence type="ECO:0000256" key="1">
    <source>
        <dbReference type="SAM" id="Phobius"/>
    </source>
</evidence>
<keyword evidence="1" id="KW-0472">Membrane</keyword>
<dbReference type="AlphaFoldDB" id="A0A1G2QCN9"/>
<proteinExistence type="predicted"/>
<evidence type="ECO:0000313" key="3">
    <source>
        <dbReference type="Proteomes" id="UP000176494"/>
    </source>
</evidence>
<sequence length="179" mass="19509">MVLSTHAVVGGALGRLLPGGPVVALLAGFASHFLLDLIPHWDYQLDSVVKAPKGSPLGADSQGESLGVEGSRVLSGWLFWRDVAKVLLDLALGALVVWFFFSDLQAVLTSVWWGAFGAVLPDGLQFLHLKFKPRVLFGLQRFHQFVHSNHDFRSRLAAGVSYQVFIIAVVILVVKIILP</sequence>
<feature type="transmembrane region" description="Helical" evidence="1">
    <location>
        <begin position="107"/>
        <end position="127"/>
    </location>
</feature>
<evidence type="ECO:0000313" key="2">
    <source>
        <dbReference type="EMBL" id="OHA57721.1"/>
    </source>
</evidence>
<dbReference type="STRING" id="1802435.A2114_02485"/>
<organism evidence="2 3">
    <name type="scientific">Candidatus Vogelbacteria bacterium GWA1_51_14</name>
    <dbReference type="NCBI Taxonomy" id="1802435"/>
    <lineage>
        <taxon>Bacteria</taxon>
        <taxon>Candidatus Vogeliibacteriota</taxon>
    </lineage>
</organism>
<keyword evidence="1" id="KW-1133">Transmembrane helix</keyword>
<dbReference type="EMBL" id="MHTG01000007">
    <property type="protein sequence ID" value="OHA57721.1"/>
    <property type="molecule type" value="Genomic_DNA"/>
</dbReference>
<feature type="transmembrane region" description="Helical" evidence="1">
    <location>
        <begin position="156"/>
        <end position="178"/>
    </location>
</feature>
<feature type="transmembrane region" description="Helical" evidence="1">
    <location>
        <begin position="83"/>
        <end position="101"/>
    </location>
</feature>
<name>A0A1G2QCN9_9BACT</name>
<accession>A0A1G2QCN9</accession>
<reference evidence="2 3" key="1">
    <citation type="journal article" date="2016" name="Nat. Commun.">
        <title>Thousands of microbial genomes shed light on interconnected biogeochemical processes in an aquifer system.</title>
        <authorList>
            <person name="Anantharaman K."/>
            <person name="Brown C.T."/>
            <person name="Hug L.A."/>
            <person name="Sharon I."/>
            <person name="Castelle C.J."/>
            <person name="Probst A.J."/>
            <person name="Thomas B.C."/>
            <person name="Singh A."/>
            <person name="Wilkins M.J."/>
            <person name="Karaoz U."/>
            <person name="Brodie E.L."/>
            <person name="Williams K.H."/>
            <person name="Hubbard S.S."/>
            <person name="Banfield J.F."/>
        </authorList>
    </citation>
    <scope>NUCLEOTIDE SEQUENCE [LARGE SCALE GENOMIC DNA]</scope>
</reference>
<dbReference type="Proteomes" id="UP000176494">
    <property type="component" value="Unassembled WGS sequence"/>
</dbReference>
<keyword evidence="1" id="KW-0812">Transmembrane</keyword>
<comment type="caution">
    <text evidence="2">The sequence shown here is derived from an EMBL/GenBank/DDBJ whole genome shotgun (WGS) entry which is preliminary data.</text>
</comment>